<accession>A0A8J6LIR3</accession>
<evidence type="ECO:0000313" key="2">
    <source>
        <dbReference type="Proteomes" id="UP000719412"/>
    </source>
</evidence>
<proteinExistence type="predicted"/>
<sequence length="215" mass="22395">MDGAEASCLYSAVSGMCGLTGPRLVGHEALTSRRVAAVSAEGLAVRPSGAAVGADLGAGRYGLEREEHRSCGGVRIFPSDLENPGEGHVEASRRFVPISAAGLQGKSANWIRNFGIRIGSEDRGVSGLSGKRVAADVPGLGEVKRRRFGVQRTIRARSRALASRGTVLLRGSGCAREGVRMSSSAAIQRSAQNWHGPGESDCLIKTKHCDGPSGC</sequence>
<protein>
    <submittedName>
        <fullName evidence="1">Uncharacterized protein</fullName>
    </submittedName>
</protein>
<name>A0A8J6LIR3_TENMO</name>
<gene>
    <name evidence="1" type="ORF">GEV33_002494</name>
</gene>
<reference evidence="1" key="2">
    <citation type="submission" date="2021-08" db="EMBL/GenBank/DDBJ databases">
        <authorList>
            <person name="Eriksson T."/>
        </authorList>
    </citation>
    <scope>NUCLEOTIDE SEQUENCE</scope>
    <source>
        <strain evidence="1">Stoneville</strain>
        <tissue evidence="1">Whole head</tissue>
    </source>
</reference>
<dbReference type="Proteomes" id="UP000719412">
    <property type="component" value="Unassembled WGS sequence"/>
</dbReference>
<dbReference type="AlphaFoldDB" id="A0A8J6LIR3"/>
<dbReference type="EMBL" id="JABDTM020012346">
    <property type="protein sequence ID" value="KAH0820297.1"/>
    <property type="molecule type" value="Genomic_DNA"/>
</dbReference>
<comment type="caution">
    <text evidence="1">The sequence shown here is derived from an EMBL/GenBank/DDBJ whole genome shotgun (WGS) entry which is preliminary data.</text>
</comment>
<reference evidence="1" key="1">
    <citation type="journal article" date="2020" name="J Insects Food Feed">
        <title>The yellow mealworm (Tenebrio molitor) genome: a resource for the emerging insects as food and feed industry.</title>
        <authorList>
            <person name="Eriksson T."/>
            <person name="Andere A."/>
            <person name="Kelstrup H."/>
            <person name="Emery V."/>
            <person name="Picard C."/>
        </authorList>
    </citation>
    <scope>NUCLEOTIDE SEQUENCE</scope>
    <source>
        <strain evidence="1">Stoneville</strain>
        <tissue evidence="1">Whole head</tissue>
    </source>
</reference>
<keyword evidence="2" id="KW-1185">Reference proteome</keyword>
<organism evidence="1 2">
    <name type="scientific">Tenebrio molitor</name>
    <name type="common">Yellow mealworm beetle</name>
    <dbReference type="NCBI Taxonomy" id="7067"/>
    <lineage>
        <taxon>Eukaryota</taxon>
        <taxon>Metazoa</taxon>
        <taxon>Ecdysozoa</taxon>
        <taxon>Arthropoda</taxon>
        <taxon>Hexapoda</taxon>
        <taxon>Insecta</taxon>
        <taxon>Pterygota</taxon>
        <taxon>Neoptera</taxon>
        <taxon>Endopterygota</taxon>
        <taxon>Coleoptera</taxon>
        <taxon>Polyphaga</taxon>
        <taxon>Cucujiformia</taxon>
        <taxon>Tenebrionidae</taxon>
        <taxon>Tenebrio</taxon>
    </lineage>
</organism>
<evidence type="ECO:0000313" key="1">
    <source>
        <dbReference type="EMBL" id="KAH0820297.1"/>
    </source>
</evidence>